<dbReference type="AlphaFoldDB" id="A0A255Y3Y1"/>
<sequence>MRGSLVLVAGAAFAAGVAVGHLGGASIFGYRSEDECRVREMQKLQADSSGARFAIVEYCIQFRK</sequence>
<gene>
    <name evidence="1" type="ORF">CHU93_16665</name>
</gene>
<dbReference type="Proteomes" id="UP000216991">
    <property type="component" value="Unassembled WGS sequence"/>
</dbReference>
<evidence type="ECO:0000313" key="2">
    <source>
        <dbReference type="Proteomes" id="UP000216991"/>
    </source>
</evidence>
<comment type="caution">
    <text evidence="1">The sequence shown here is derived from an EMBL/GenBank/DDBJ whole genome shotgun (WGS) entry which is preliminary data.</text>
</comment>
<dbReference type="EMBL" id="NOXT01000127">
    <property type="protein sequence ID" value="OYQ23883.1"/>
    <property type="molecule type" value="Genomic_DNA"/>
</dbReference>
<evidence type="ECO:0000313" key="1">
    <source>
        <dbReference type="EMBL" id="OYQ23883.1"/>
    </source>
</evidence>
<protein>
    <submittedName>
        <fullName evidence="1">Uncharacterized protein</fullName>
    </submittedName>
</protein>
<name>A0A255Y3Y1_9SPHN</name>
<accession>A0A255Y3Y1</accession>
<organism evidence="1 2">
    <name type="scientific">Sandarakinorhabdus cyanobacteriorum</name>
    <dbReference type="NCBI Taxonomy" id="1981098"/>
    <lineage>
        <taxon>Bacteria</taxon>
        <taxon>Pseudomonadati</taxon>
        <taxon>Pseudomonadota</taxon>
        <taxon>Alphaproteobacteria</taxon>
        <taxon>Sphingomonadales</taxon>
        <taxon>Sphingosinicellaceae</taxon>
        <taxon>Sandarakinorhabdus</taxon>
    </lineage>
</organism>
<keyword evidence="2" id="KW-1185">Reference proteome</keyword>
<reference evidence="1 2" key="1">
    <citation type="submission" date="2017-07" db="EMBL/GenBank/DDBJ databases">
        <title>Sandarakinorhabdus cyanobacteriorum sp. nov., a novel bacterium isolated from cyanobacterial aggregates in a eutrophic lake.</title>
        <authorList>
            <person name="Cai H."/>
        </authorList>
    </citation>
    <scope>NUCLEOTIDE SEQUENCE [LARGE SCALE GENOMIC DNA]</scope>
    <source>
        <strain evidence="1 2">TH057</strain>
    </source>
</reference>
<proteinExistence type="predicted"/>